<evidence type="ECO:0000256" key="2">
    <source>
        <dbReference type="SAM" id="SignalP"/>
    </source>
</evidence>
<dbReference type="Proteomes" id="UP000518300">
    <property type="component" value="Unassembled WGS sequence"/>
</dbReference>
<keyword evidence="4" id="KW-1185">Reference proteome</keyword>
<protein>
    <recommendedName>
        <fullName evidence="5">Lipoprotein</fullName>
    </recommendedName>
</protein>
<feature type="transmembrane region" description="Helical" evidence="1">
    <location>
        <begin position="129"/>
        <end position="161"/>
    </location>
</feature>
<keyword evidence="1" id="KW-0472">Membrane</keyword>
<feature type="signal peptide" evidence="2">
    <location>
        <begin position="1"/>
        <end position="24"/>
    </location>
</feature>
<evidence type="ECO:0008006" key="5">
    <source>
        <dbReference type="Google" id="ProtNLM"/>
    </source>
</evidence>
<proteinExistence type="predicted"/>
<reference evidence="3 4" key="1">
    <citation type="submission" date="2020-04" db="EMBL/GenBank/DDBJ databases">
        <title>Draft genome of Pyxidicoccus fallax type strain.</title>
        <authorList>
            <person name="Whitworth D.E."/>
        </authorList>
    </citation>
    <scope>NUCLEOTIDE SEQUENCE [LARGE SCALE GENOMIC DNA]</scope>
    <source>
        <strain evidence="3 4">DSM 14698</strain>
    </source>
</reference>
<sequence length="176" mass="19221">MRTVPPAGIAVALLAVLLTACGSARHVAPPPVSELSRFVLFIRELPDGTVTHSWRRADELDLSQYRIQARSRSTARRIQPVVAQPRDCDEENRECIRKCMSRELKELQVREFTTVDSAVDWLKRNREEVLVGSVVVVAGVAFVVLSAGAALIVLAPAVLLADPATASEPRMAEVSP</sequence>
<keyword evidence="1" id="KW-0812">Transmembrane</keyword>
<name>A0A848LX04_9BACT</name>
<evidence type="ECO:0000256" key="1">
    <source>
        <dbReference type="SAM" id="Phobius"/>
    </source>
</evidence>
<gene>
    <name evidence="3" type="ORF">HG543_44180</name>
</gene>
<comment type="caution">
    <text evidence="3">The sequence shown here is derived from an EMBL/GenBank/DDBJ whole genome shotgun (WGS) entry which is preliminary data.</text>
</comment>
<dbReference type="EMBL" id="JABBJJ010000354">
    <property type="protein sequence ID" value="NMO21804.1"/>
    <property type="molecule type" value="Genomic_DNA"/>
</dbReference>
<organism evidence="3 4">
    <name type="scientific">Pyxidicoccus fallax</name>
    <dbReference type="NCBI Taxonomy" id="394095"/>
    <lineage>
        <taxon>Bacteria</taxon>
        <taxon>Pseudomonadati</taxon>
        <taxon>Myxococcota</taxon>
        <taxon>Myxococcia</taxon>
        <taxon>Myxococcales</taxon>
        <taxon>Cystobacterineae</taxon>
        <taxon>Myxococcaceae</taxon>
        <taxon>Pyxidicoccus</taxon>
    </lineage>
</organism>
<accession>A0A848LX04</accession>
<keyword evidence="1" id="KW-1133">Transmembrane helix</keyword>
<keyword evidence="2" id="KW-0732">Signal</keyword>
<dbReference type="AlphaFoldDB" id="A0A848LX04"/>
<feature type="chain" id="PRO_5032911758" description="Lipoprotein" evidence="2">
    <location>
        <begin position="25"/>
        <end position="176"/>
    </location>
</feature>
<evidence type="ECO:0000313" key="3">
    <source>
        <dbReference type="EMBL" id="NMO21804.1"/>
    </source>
</evidence>
<evidence type="ECO:0000313" key="4">
    <source>
        <dbReference type="Proteomes" id="UP000518300"/>
    </source>
</evidence>
<dbReference type="PROSITE" id="PS51257">
    <property type="entry name" value="PROKAR_LIPOPROTEIN"/>
    <property type="match status" value="1"/>
</dbReference>